<proteinExistence type="predicted"/>
<sequence length="365" mass="39131">MTEITLGMVGGGQGAFIGAVHRIAARLDGRFRLVAGALSSDPDRAAASAAELRIERSYTDWAEMARAEAARPDGIRAVAIVTPNNLHFGPAKAFLEAGIHVICDKPMTVTLEEALELREIAAKSDALFILTHTYAGYPMLREARRLVAEGALGKLRMAQVEYVQDWLAEPVSGKQADWRADPKQAGTGAIGDIGTHAAHLARFVSGLPIEQVAAEMHTFVEGRVVDDNIHVMMRMGAGVRGMLWASQVAPGHDNDLRLRVIGEKATVDWCHDRAEELRFTRLGEAPQILTRGGPGFQGQARVPGGHPEGYLEAFASIYADAADAIEAGALPEGLPGVEEGVQGLRFIEACLASDADDGRWTALKD</sequence>
<dbReference type="InterPro" id="IPR051317">
    <property type="entry name" value="Gfo/Idh/MocA_oxidoreduct"/>
</dbReference>
<dbReference type="Gene3D" id="3.40.50.720">
    <property type="entry name" value="NAD(P)-binding Rossmann-like Domain"/>
    <property type="match status" value="1"/>
</dbReference>
<dbReference type="InterPro" id="IPR036291">
    <property type="entry name" value="NAD(P)-bd_dom_sf"/>
</dbReference>
<evidence type="ECO:0000313" key="3">
    <source>
        <dbReference type="EMBL" id="SLN54297.1"/>
    </source>
</evidence>
<dbReference type="OrthoDB" id="9815825at2"/>
<feature type="domain" description="GFO/IDH/MocA-like oxidoreductase" evidence="2">
    <location>
        <begin position="141"/>
        <end position="267"/>
    </location>
</feature>
<reference evidence="3 4" key="1">
    <citation type="submission" date="2017-03" db="EMBL/GenBank/DDBJ databases">
        <authorList>
            <person name="Afonso C.L."/>
            <person name="Miller P.J."/>
            <person name="Scott M.A."/>
            <person name="Spackman E."/>
            <person name="Goraichik I."/>
            <person name="Dimitrov K.M."/>
            <person name="Suarez D.L."/>
            <person name="Swayne D.E."/>
        </authorList>
    </citation>
    <scope>NUCLEOTIDE SEQUENCE [LARGE SCALE GENOMIC DNA]</scope>
    <source>
        <strain evidence="3 4">CECT 7751</strain>
    </source>
</reference>
<dbReference type="SUPFAM" id="SSF51735">
    <property type="entry name" value="NAD(P)-binding Rossmann-fold domains"/>
    <property type="match status" value="1"/>
</dbReference>
<gene>
    <name evidence="3" type="primary">yvaA</name>
    <name evidence="3" type="ORF">PSM7751_02634</name>
</gene>
<keyword evidence="3" id="KW-0560">Oxidoreductase</keyword>
<dbReference type="PANTHER" id="PTHR43708">
    <property type="entry name" value="CONSERVED EXPRESSED OXIDOREDUCTASE (EUROFUNG)"/>
    <property type="match status" value="1"/>
</dbReference>
<name>A0A1X6ZL41_9RHOB</name>
<keyword evidence="4" id="KW-1185">Reference proteome</keyword>
<organism evidence="3 4">
    <name type="scientific">Pseudooceanicola marinus</name>
    <dbReference type="NCBI Taxonomy" id="396013"/>
    <lineage>
        <taxon>Bacteria</taxon>
        <taxon>Pseudomonadati</taxon>
        <taxon>Pseudomonadota</taxon>
        <taxon>Alphaproteobacteria</taxon>
        <taxon>Rhodobacterales</taxon>
        <taxon>Paracoccaceae</taxon>
        <taxon>Pseudooceanicola</taxon>
    </lineage>
</organism>
<accession>A0A1X6ZL41</accession>
<dbReference type="Pfam" id="PF22725">
    <property type="entry name" value="GFO_IDH_MocA_C3"/>
    <property type="match status" value="1"/>
</dbReference>
<protein>
    <submittedName>
        <fullName evidence="3">Putative oxidoreductase YvaA</fullName>
        <ecNumber evidence="3">1.-.-.-</ecNumber>
    </submittedName>
</protein>
<evidence type="ECO:0000259" key="2">
    <source>
        <dbReference type="Pfam" id="PF22725"/>
    </source>
</evidence>
<dbReference type="PANTHER" id="PTHR43708:SF3">
    <property type="entry name" value="OXIDOREDUCTASE"/>
    <property type="match status" value="1"/>
</dbReference>
<dbReference type="GO" id="GO:0000166">
    <property type="term" value="F:nucleotide binding"/>
    <property type="evidence" value="ECO:0007669"/>
    <property type="project" value="InterPro"/>
</dbReference>
<dbReference type="EMBL" id="FWFN01000005">
    <property type="protein sequence ID" value="SLN54297.1"/>
    <property type="molecule type" value="Genomic_DNA"/>
</dbReference>
<dbReference type="Proteomes" id="UP000193963">
    <property type="component" value="Unassembled WGS sequence"/>
</dbReference>
<dbReference type="EC" id="1.-.-.-" evidence="3"/>
<evidence type="ECO:0000259" key="1">
    <source>
        <dbReference type="Pfam" id="PF01408"/>
    </source>
</evidence>
<dbReference type="InterPro" id="IPR000683">
    <property type="entry name" value="Gfo/Idh/MocA-like_OxRdtase_N"/>
</dbReference>
<dbReference type="GO" id="GO:0016491">
    <property type="term" value="F:oxidoreductase activity"/>
    <property type="evidence" value="ECO:0007669"/>
    <property type="project" value="UniProtKB-KW"/>
</dbReference>
<dbReference type="RefSeq" id="WP_085888675.1">
    <property type="nucleotide sequence ID" value="NZ_FWFN01000005.1"/>
</dbReference>
<dbReference type="AlphaFoldDB" id="A0A1X6ZL41"/>
<dbReference type="Gene3D" id="3.30.360.10">
    <property type="entry name" value="Dihydrodipicolinate Reductase, domain 2"/>
    <property type="match status" value="1"/>
</dbReference>
<dbReference type="InterPro" id="IPR055170">
    <property type="entry name" value="GFO_IDH_MocA-like_dom"/>
</dbReference>
<dbReference type="SUPFAM" id="SSF55347">
    <property type="entry name" value="Glyceraldehyde-3-phosphate dehydrogenase-like, C-terminal domain"/>
    <property type="match status" value="1"/>
</dbReference>
<evidence type="ECO:0000313" key="4">
    <source>
        <dbReference type="Proteomes" id="UP000193963"/>
    </source>
</evidence>
<feature type="domain" description="Gfo/Idh/MocA-like oxidoreductase N-terminal" evidence="1">
    <location>
        <begin position="6"/>
        <end position="130"/>
    </location>
</feature>
<dbReference type="Pfam" id="PF01408">
    <property type="entry name" value="GFO_IDH_MocA"/>
    <property type="match status" value="1"/>
</dbReference>